<gene>
    <name evidence="1" type="ORF">CA163_00430</name>
</gene>
<reference evidence="1 2" key="1">
    <citation type="journal article" date="2017" name="Appl. Environ. Microbiol.">
        <title>Parallel evolution of two clades of a major Atlantic endemic Vibrio parahaemolyticus pathogen lineage by independent acquisition of related pathogenicity islands.</title>
        <authorList>
            <person name="Xu F."/>
            <person name="Gonzalez-Escalona N."/>
            <person name="Drees K.P."/>
            <person name="Sebra R.P."/>
            <person name="Cooper V.S."/>
            <person name="Jones S.H."/>
            <person name="Whistler C.A."/>
        </authorList>
    </citation>
    <scope>NUCLEOTIDE SEQUENCE [LARGE SCALE GENOMIC DNA]</scope>
    <source>
        <strain evidence="1 2">MAVP-3</strain>
    </source>
</reference>
<evidence type="ECO:0000313" key="2">
    <source>
        <dbReference type="Proteomes" id="UP000214596"/>
    </source>
</evidence>
<dbReference type="InterPro" id="IPR025197">
    <property type="entry name" value="DUF4116"/>
</dbReference>
<dbReference type="Proteomes" id="UP000214596">
    <property type="component" value="Unassembled WGS sequence"/>
</dbReference>
<comment type="caution">
    <text evidence="1">The sequence shown here is derived from an EMBL/GenBank/DDBJ whole genome shotgun (WGS) entry which is preliminary data.</text>
</comment>
<dbReference type="EMBL" id="NIXT01000006">
    <property type="protein sequence ID" value="OXE34815.1"/>
    <property type="molecule type" value="Genomic_DNA"/>
</dbReference>
<dbReference type="RefSeq" id="WP_078532940.1">
    <property type="nucleotide sequence ID" value="NZ_CAMFGX010000004.1"/>
</dbReference>
<organism evidence="1 2">
    <name type="scientific">Vibrio parahaemolyticus</name>
    <dbReference type="NCBI Taxonomy" id="670"/>
    <lineage>
        <taxon>Bacteria</taxon>
        <taxon>Pseudomonadati</taxon>
        <taxon>Pseudomonadota</taxon>
        <taxon>Gammaproteobacteria</taxon>
        <taxon>Vibrionales</taxon>
        <taxon>Vibrionaceae</taxon>
        <taxon>Vibrio</taxon>
    </lineage>
</organism>
<name>A0A227JJX3_VIBPH</name>
<protein>
    <submittedName>
        <fullName evidence="1">Uncharacterized protein</fullName>
    </submittedName>
</protein>
<dbReference type="AlphaFoldDB" id="A0A227JJX3"/>
<accession>A0A227JJX3</accession>
<dbReference type="Pfam" id="PF13475">
    <property type="entry name" value="DUF4116"/>
    <property type="match status" value="1"/>
</dbReference>
<evidence type="ECO:0000313" key="1">
    <source>
        <dbReference type="EMBL" id="OXE34815.1"/>
    </source>
</evidence>
<sequence>MSICPSALKYFPDSLIDNDEIVNHAIAQDKQMLQYASERLQKIVQNLI</sequence>
<proteinExistence type="predicted"/>
<dbReference type="GeneID" id="300395838"/>